<feature type="compositionally biased region" description="Basic and acidic residues" evidence="1">
    <location>
        <begin position="100"/>
        <end position="113"/>
    </location>
</feature>
<keyword evidence="2" id="KW-1133">Transmembrane helix</keyword>
<keyword evidence="4" id="KW-1185">Reference proteome</keyword>
<evidence type="ECO:0008006" key="5">
    <source>
        <dbReference type="Google" id="ProtNLM"/>
    </source>
</evidence>
<evidence type="ECO:0000256" key="1">
    <source>
        <dbReference type="SAM" id="MobiDB-lite"/>
    </source>
</evidence>
<comment type="caution">
    <text evidence="3">The sequence shown here is derived from an EMBL/GenBank/DDBJ whole genome shotgun (WGS) entry which is preliminary data.</text>
</comment>
<evidence type="ECO:0000313" key="3">
    <source>
        <dbReference type="EMBL" id="KAK1922906.1"/>
    </source>
</evidence>
<dbReference type="AlphaFoldDB" id="A0AAD9CVN1"/>
<dbReference type="EMBL" id="JAODAN010000007">
    <property type="protein sequence ID" value="KAK1922906.1"/>
    <property type="molecule type" value="Genomic_DNA"/>
</dbReference>
<dbReference type="InterPro" id="IPR037997">
    <property type="entry name" value="Dgk1-like"/>
</dbReference>
<accession>A0AAD9CVN1</accession>
<feature type="transmembrane region" description="Helical" evidence="2">
    <location>
        <begin position="416"/>
        <end position="436"/>
    </location>
</feature>
<reference evidence="3" key="1">
    <citation type="submission" date="2023-02" db="EMBL/GenBank/DDBJ databases">
        <title>Identification and recombinant expression of a fungal hydrolase from Papiliotrema laurentii that hydrolyzes apple cutin and clears colloidal polyester polyurethane.</title>
        <authorList>
            <consortium name="DOE Joint Genome Institute"/>
            <person name="Roman V.A."/>
            <person name="Bojanowski C."/>
            <person name="Crable B.R."/>
            <person name="Wagner D.N."/>
            <person name="Hung C.S."/>
            <person name="Nadeau L.J."/>
            <person name="Schratz L."/>
            <person name="Haridas S."/>
            <person name="Pangilinan J."/>
            <person name="Lipzen A."/>
            <person name="Na H."/>
            <person name="Yan M."/>
            <person name="Ng V."/>
            <person name="Grigoriev I.V."/>
            <person name="Spatafora J.W."/>
            <person name="Barlow D."/>
            <person name="Biffinger J."/>
            <person name="Kelley-Loughnane N."/>
            <person name="Varaljay V.A."/>
            <person name="Crookes-Goodson W.J."/>
        </authorList>
    </citation>
    <scope>NUCLEOTIDE SEQUENCE</scope>
    <source>
        <strain evidence="3">5307AH</strain>
    </source>
</reference>
<feature type="transmembrane region" description="Helical" evidence="2">
    <location>
        <begin position="355"/>
        <end position="374"/>
    </location>
</feature>
<evidence type="ECO:0000313" key="4">
    <source>
        <dbReference type="Proteomes" id="UP001182556"/>
    </source>
</evidence>
<dbReference type="Proteomes" id="UP001182556">
    <property type="component" value="Unassembled WGS sequence"/>
</dbReference>
<keyword evidence="2" id="KW-0812">Transmembrane</keyword>
<feature type="transmembrane region" description="Helical" evidence="2">
    <location>
        <begin position="386"/>
        <end position="404"/>
    </location>
</feature>
<sequence>MPSTGVPLSPSRPTSRYASISPRPSRAALSTSASPPPINRSTSSRASSHQKPPQSKENIPVAEMSENHIEAFQRQTRSKGLDEAVALSAPHEMGNGGGKVWRDGSVEVDDHLASPRSYRSGSGSRPGSVRSTRSPVSPTPSSPYNGLPTLPTVPDDDAISFFSDAGSPGPESRPPPPAASTLTSQGKPVTRKRRSSSIVRKPSPGAVPTKVVDWEIPRKTLHSSIGFVTLFLYYLDPPSLRPLITVLSTGLISVTTVDLARLRFPAFAEVWEAYLGFLMRESERDKINGVVWYLVGVIWVLGLYPRDVAVVSILTLSWSDTTASTLGRLWGRYTPPLPSHFPGIKLLPFAPRKSLAGFLAATVTGVLICLGFWWNGSGGRWHLLDGHWSGLLVTSVVVGIGGAVVEALDLGVDDNLTLPILSGALIWAWLGLTNLFF</sequence>
<feature type="region of interest" description="Disordered" evidence="1">
    <location>
        <begin position="1"/>
        <end position="207"/>
    </location>
</feature>
<dbReference type="PANTHER" id="PTHR31303">
    <property type="entry name" value="CTP-DEPENDENT DIACYLGLYCEROL KINASE 1"/>
    <property type="match status" value="1"/>
</dbReference>
<gene>
    <name evidence="3" type="ORF">DB88DRAFT_493112</name>
</gene>
<dbReference type="GO" id="GO:0005789">
    <property type="term" value="C:endoplasmic reticulum membrane"/>
    <property type="evidence" value="ECO:0007669"/>
    <property type="project" value="TreeGrafter"/>
</dbReference>
<dbReference type="GO" id="GO:0006654">
    <property type="term" value="P:phosphatidic acid biosynthetic process"/>
    <property type="evidence" value="ECO:0007669"/>
    <property type="project" value="TreeGrafter"/>
</dbReference>
<dbReference type="GO" id="GO:0004143">
    <property type="term" value="F:ATP-dependent diacylglycerol kinase activity"/>
    <property type="evidence" value="ECO:0007669"/>
    <property type="project" value="InterPro"/>
</dbReference>
<organism evidence="3 4">
    <name type="scientific">Papiliotrema laurentii</name>
    <name type="common">Cryptococcus laurentii</name>
    <dbReference type="NCBI Taxonomy" id="5418"/>
    <lineage>
        <taxon>Eukaryota</taxon>
        <taxon>Fungi</taxon>
        <taxon>Dikarya</taxon>
        <taxon>Basidiomycota</taxon>
        <taxon>Agaricomycotina</taxon>
        <taxon>Tremellomycetes</taxon>
        <taxon>Tremellales</taxon>
        <taxon>Rhynchogastremaceae</taxon>
        <taxon>Papiliotrema</taxon>
    </lineage>
</organism>
<protein>
    <recommendedName>
        <fullName evidence="5">Phosphatidate cytidylyltransferase</fullName>
    </recommendedName>
</protein>
<name>A0AAD9CVN1_PAPLA</name>
<keyword evidence="2" id="KW-0472">Membrane</keyword>
<feature type="compositionally biased region" description="Low complexity" evidence="1">
    <location>
        <begin position="114"/>
        <end position="136"/>
    </location>
</feature>
<proteinExistence type="predicted"/>
<dbReference type="PANTHER" id="PTHR31303:SF1">
    <property type="entry name" value="CTP-DEPENDENT DIACYLGLYCEROL KINASE 1"/>
    <property type="match status" value="1"/>
</dbReference>
<feature type="compositionally biased region" description="Polar residues" evidence="1">
    <location>
        <begin position="28"/>
        <end position="57"/>
    </location>
</feature>
<evidence type="ECO:0000256" key="2">
    <source>
        <dbReference type="SAM" id="Phobius"/>
    </source>
</evidence>